<dbReference type="AlphaFoldDB" id="A0AAD9SS99"/>
<dbReference type="InterPro" id="IPR001138">
    <property type="entry name" value="Zn2Cys6_DnaBD"/>
</dbReference>
<accession>A0AAD9SS99</accession>
<dbReference type="InterPro" id="IPR007219">
    <property type="entry name" value="XnlR_reg_dom"/>
</dbReference>
<dbReference type="GO" id="GO:0000981">
    <property type="term" value="F:DNA-binding transcription factor activity, RNA polymerase II-specific"/>
    <property type="evidence" value="ECO:0007669"/>
    <property type="project" value="InterPro"/>
</dbReference>
<dbReference type="Pfam" id="PF04082">
    <property type="entry name" value="Fungal_trans"/>
    <property type="match status" value="1"/>
</dbReference>
<feature type="compositionally biased region" description="Polar residues" evidence="3">
    <location>
        <begin position="738"/>
        <end position="748"/>
    </location>
</feature>
<dbReference type="PANTHER" id="PTHR31001">
    <property type="entry name" value="UNCHARACTERIZED TRANSCRIPTIONAL REGULATORY PROTEIN"/>
    <property type="match status" value="1"/>
</dbReference>
<evidence type="ECO:0000313" key="5">
    <source>
        <dbReference type="EMBL" id="KAK2614754.1"/>
    </source>
</evidence>
<sequence>MSRITNAGVQSISSARNSSLTEKYRRNGKLQSCEPCRKSKLRCDREFRPSDPTEVSTLPEGIMWFRLVGGVSSVSEPTFASITPTHSRRSVISLLFMIAKAFQRSRTPPKAIPTPSSSASQASPHVVAQSIESCSTSPEISGSWAPDTLAVFNSDTSTTPAPGHAVCQPFHRAASAPLLDYQRAPEVRKNAGFLGPNSYSNILSEGLCILEPVSTDLDATISTQQQRIHISNERIAQGCKVLAFFRRRPMIHRFIARWYEVCEGTQGIVIEAIMKEWLQKLWLNHGDTLASQEPTKIRKLSELIWRNTLTPLVFNGKTTALEWARLATGPGLRWETLGLIAVNIGLCAVETSESDQLFVEGEVTRLCLINLMKEISEDCLSFCRYCEVLDDLFIWLLSEDSGLVGAVKGDRDYSTYRATGEAHSAVIAMGLHQGIKADEKVPFFLAEMRKRAFICAYYQEISVASFLGRPPRLSYRYCTLDPPLDLTEKQLLQTGPELEATLASLDKDGYNTAGNLQHAGWTRSYANCAMRREDVIDLAIGHYTRDEILARAKIIQEKHDAHWSSLPPYLAKPSVEPFDFTDAAAAKPLHALQIIVLRNGRRSNELLLQRVLIRKTGATPEKLIATALDIFKDILQITHRHDIATIFKTSFSFILSSHGLRSAAIVAIELLKQEMLPQYPEEPLLPRSQTIQDLAIFASRLGSVQPTDGCYSVCEQGKRVITKILDRILSPSPPVAPQRQNSGSVCNHTQGQGQLQPQQQMQGMLPTLMDMDGTPMNTLGSMNGMVMGVPDMGYSMGMTDVGFGAEAPMSLGHDSDFMRWLDAMDWERIDHWGKM</sequence>
<gene>
    <name evidence="5" type="ORF">N8I77_001558</name>
</gene>
<dbReference type="GO" id="GO:0008270">
    <property type="term" value="F:zinc ion binding"/>
    <property type="evidence" value="ECO:0007669"/>
    <property type="project" value="InterPro"/>
</dbReference>
<feature type="region of interest" description="Disordered" evidence="3">
    <location>
        <begin position="731"/>
        <end position="751"/>
    </location>
</feature>
<dbReference type="GO" id="GO:0003677">
    <property type="term" value="F:DNA binding"/>
    <property type="evidence" value="ECO:0007669"/>
    <property type="project" value="InterPro"/>
</dbReference>
<evidence type="ECO:0000256" key="2">
    <source>
        <dbReference type="ARBA" id="ARBA00023242"/>
    </source>
</evidence>
<dbReference type="CDD" id="cd12148">
    <property type="entry name" value="fungal_TF_MHR"/>
    <property type="match status" value="1"/>
</dbReference>
<dbReference type="Proteomes" id="UP001265746">
    <property type="component" value="Unassembled WGS sequence"/>
</dbReference>
<reference evidence="5" key="1">
    <citation type="submission" date="2023-06" db="EMBL/GenBank/DDBJ databases">
        <authorList>
            <person name="Noh H."/>
        </authorList>
    </citation>
    <scope>NUCLEOTIDE SEQUENCE</scope>
    <source>
        <strain evidence="5">DUCC20226</strain>
    </source>
</reference>
<keyword evidence="2" id="KW-0539">Nucleus</keyword>
<feature type="domain" description="Xylanolytic transcriptional activator regulatory" evidence="4">
    <location>
        <begin position="412"/>
        <end position="476"/>
    </location>
</feature>
<keyword evidence="6" id="KW-1185">Reference proteome</keyword>
<dbReference type="PANTHER" id="PTHR31001:SF40">
    <property type="entry name" value="ZN(II)2CYS6 TRANSCRIPTION FACTOR (EUROFUNG)"/>
    <property type="match status" value="1"/>
</dbReference>
<evidence type="ECO:0000256" key="1">
    <source>
        <dbReference type="ARBA" id="ARBA00004123"/>
    </source>
</evidence>
<name>A0AAD9SS99_PHOAM</name>
<evidence type="ECO:0000313" key="6">
    <source>
        <dbReference type="Proteomes" id="UP001265746"/>
    </source>
</evidence>
<comment type="caution">
    <text evidence="5">The sequence shown here is derived from an EMBL/GenBank/DDBJ whole genome shotgun (WGS) entry which is preliminary data.</text>
</comment>
<dbReference type="GO" id="GO:0005634">
    <property type="term" value="C:nucleus"/>
    <property type="evidence" value="ECO:0007669"/>
    <property type="project" value="UniProtKB-SubCell"/>
</dbReference>
<dbReference type="GO" id="GO:0006351">
    <property type="term" value="P:DNA-templated transcription"/>
    <property type="evidence" value="ECO:0007669"/>
    <property type="project" value="InterPro"/>
</dbReference>
<dbReference type="CDD" id="cd00067">
    <property type="entry name" value="GAL4"/>
    <property type="match status" value="1"/>
</dbReference>
<organism evidence="5 6">
    <name type="scientific">Phomopsis amygdali</name>
    <name type="common">Fusicoccum amygdali</name>
    <dbReference type="NCBI Taxonomy" id="1214568"/>
    <lineage>
        <taxon>Eukaryota</taxon>
        <taxon>Fungi</taxon>
        <taxon>Dikarya</taxon>
        <taxon>Ascomycota</taxon>
        <taxon>Pezizomycotina</taxon>
        <taxon>Sordariomycetes</taxon>
        <taxon>Sordariomycetidae</taxon>
        <taxon>Diaporthales</taxon>
        <taxon>Diaporthaceae</taxon>
        <taxon>Diaporthe</taxon>
    </lineage>
</organism>
<feature type="compositionally biased region" description="Polar residues" evidence="3">
    <location>
        <begin position="1"/>
        <end position="21"/>
    </location>
</feature>
<proteinExistence type="predicted"/>
<comment type="subcellular location">
    <subcellularLocation>
        <location evidence="1">Nucleus</location>
    </subcellularLocation>
</comment>
<feature type="region of interest" description="Disordered" evidence="3">
    <location>
        <begin position="1"/>
        <end position="27"/>
    </location>
</feature>
<protein>
    <recommendedName>
        <fullName evidence="4">Xylanolytic transcriptional activator regulatory domain-containing protein</fullName>
    </recommendedName>
</protein>
<evidence type="ECO:0000259" key="4">
    <source>
        <dbReference type="Pfam" id="PF04082"/>
    </source>
</evidence>
<evidence type="ECO:0000256" key="3">
    <source>
        <dbReference type="SAM" id="MobiDB-lite"/>
    </source>
</evidence>
<dbReference type="EMBL" id="JAUJFL010000001">
    <property type="protein sequence ID" value="KAK2614754.1"/>
    <property type="molecule type" value="Genomic_DNA"/>
</dbReference>
<dbReference type="InterPro" id="IPR050613">
    <property type="entry name" value="Sec_Metabolite_Reg"/>
</dbReference>